<organism evidence="1 4">
    <name type="scientific">Cafeteria roenbergensis</name>
    <name type="common">Marine flagellate</name>
    <dbReference type="NCBI Taxonomy" id="33653"/>
    <lineage>
        <taxon>Eukaryota</taxon>
        <taxon>Sar</taxon>
        <taxon>Stramenopiles</taxon>
        <taxon>Bigyra</taxon>
        <taxon>Opalozoa</taxon>
        <taxon>Bicosoecida</taxon>
        <taxon>Cafeteriaceae</taxon>
        <taxon>Cafeteria</taxon>
    </lineage>
</organism>
<accession>A0A5A8C0T6</accession>
<evidence type="ECO:0000313" key="3">
    <source>
        <dbReference type="Proteomes" id="UP000322899"/>
    </source>
</evidence>
<name>A0A5A8C0T6_CAFRO</name>
<keyword evidence="4" id="KW-1185">Reference proteome</keyword>
<dbReference type="EMBL" id="VLTO01000015">
    <property type="protein sequence ID" value="KAA0175317.1"/>
    <property type="molecule type" value="Genomic_DNA"/>
</dbReference>
<dbReference type="Proteomes" id="UP000322899">
    <property type="component" value="Unassembled WGS sequence"/>
</dbReference>
<dbReference type="OrthoDB" id="10265808at2759"/>
<evidence type="ECO:0000313" key="2">
    <source>
        <dbReference type="EMBL" id="KAA0175317.1"/>
    </source>
</evidence>
<reference evidence="3 4" key="1">
    <citation type="submission" date="2019-07" db="EMBL/GenBank/DDBJ databases">
        <title>Genomes of Cafeteria roenbergensis.</title>
        <authorList>
            <person name="Fischer M.G."/>
            <person name="Hackl T."/>
            <person name="Roman M."/>
        </authorList>
    </citation>
    <scope>NUCLEOTIDE SEQUENCE [LARGE SCALE GENOMIC DNA]</scope>
    <source>
        <strain evidence="1 4">BVI</strain>
        <strain evidence="2 3">E4-10P</strain>
    </source>
</reference>
<dbReference type="AlphaFoldDB" id="A0A5A8C0T6"/>
<dbReference type="EMBL" id="VLTN01000082">
    <property type="protein sequence ID" value="KAA0146606.1"/>
    <property type="molecule type" value="Genomic_DNA"/>
</dbReference>
<proteinExistence type="predicted"/>
<protein>
    <submittedName>
        <fullName evidence="1">Uncharacterized protein</fullName>
    </submittedName>
</protein>
<evidence type="ECO:0000313" key="4">
    <source>
        <dbReference type="Proteomes" id="UP000323011"/>
    </source>
</evidence>
<gene>
    <name evidence="2" type="ORF">FNF27_03325</name>
    <name evidence="1" type="ORF">FNF29_07939</name>
</gene>
<sequence length="662" mass="70647">MPPTGAAGLLNVSAQFVREPVSMRFNDASMPASDVVTAAALVAQAQAALVADAATAAAAPELKLLPSAAVAVAGSAEAAALLAGARVVAVVGSLVDSPGPWLEQLRAAAAAPDGLQAVLAVSSIASAPGAVWARLLSEQPQLHLYATGLDFQHRRAHLMPVGLPEASTGWLPLQARQAWANAQRPPRSRVGDDTSAVVVHTAAAPSKEWPETDSKWERVPRLVVAADESGRGRADTAIAALGSSAFAAIVWSAGKPAPASLWAALYAGAIPVLADSAGARQLAAECPGLDAVLVREGELPDLGGESVRLGLTDPRRDLPWLRLSWWRNRIAAHLDGNPRPPLVWVHIGQAWPAHLTNSIRQAGMWNPGARRVLVTQRKFEDQAPAGDSWGPVELVAVEDLEPSAAWCDFQSTAMDKNKEAFRAGFWRYTTERLMALEAWAQASGTEELLHLENDNMLYADARELRPMARAWGVGVWVGTFKAHRREAVTNFVFVVRKQGLSDLVDAVAYPPPPEQVGAAANVFNEMQRAGLWLRRAPAGAVGVYPPGERRQGWPGKVDGAGFGQWVGGNDPQNKGTAAKQGFCNSWTYFPCGELEFSWGSHRLAAQSLAFPQYRSAREGADGEAVAMVNLHAHNKGRTARLLSDLGADALLPLEHITQSERW</sequence>
<evidence type="ECO:0000313" key="1">
    <source>
        <dbReference type="EMBL" id="KAA0146606.1"/>
    </source>
</evidence>
<comment type="caution">
    <text evidence="1">The sequence shown here is derived from an EMBL/GenBank/DDBJ whole genome shotgun (WGS) entry which is preliminary data.</text>
</comment>
<dbReference type="Proteomes" id="UP000323011">
    <property type="component" value="Unassembled WGS sequence"/>
</dbReference>